<dbReference type="GO" id="GO:0005634">
    <property type="term" value="C:nucleus"/>
    <property type="evidence" value="ECO:0007669"/>
    <property type="project" value="TreeGrafter"/>
</dbReference>
<comment type="caution">
    <text evidence="11">The sequence shown here is derived from an EMBL/GenBank/DDBJ whole genome shotgun (WGS) entry which is preliminary data.</text>
</comment>
<dbReference type="OrthoDB" id="10265467at2759"/>
<keyword evidence="7" id="KW-0862">Zinc</keyword>
<dbReference type="CDD" id="cd18139">
    <property type="entry name" value="HLD_clamp_RarA"/>
    <property type="match status" value="1"/>
</dbReference>
<keyword evidence="2" id="KW-0235">DNA replication</keyword>
<dbReference type="Pfam" id="PF00004">
    <property type="entry name" value="AAA"/>
    <property type="match status" value="1"/>
</dbReference>
<evidence type="ECO:0000256" key="1">
    <source>
        <dbReference type="ARBA" id="ARBA00008959"/>
    </source>
</evidence>
<dbReference type="CDD" id="cd00009">
    <property type="entry name" value="AAA"/>
    <property type="match status" value="1"/>
</dbReference>
<keyword evidence="9" id="KW-0234">DNA repair</keyword>
<dbReference type="Gene3D" id="3.30.160.60">
    <property type="entry name" value="Classic Zinc Finger"/>
    <property type="match status" value="1"/>
</dbReference>
<dbReference type="GO" id="GO:0000731">
    <property type="term" value="P:DNA synthesis involved in DNA repair"/>
    <property type="evidence" value="ECO:0007669"/>
    <property type="project" value="TreeGrafter"/>
</dbReference>
<accession>A0A8J1UP23</accession>
<dbReference type="InterPro" id="IPR003959">
    <property type="entry name" value="ATPase_AAA_core"/>
</dbReference>
<sequence>PHKTENMDCPICSQTFPVSSLEEHVNECLNVQDKSIPVSDRDEQSNDVIKPAKRQKTSAQSWSFLTRPNKSDSSASSSKDSTKSTTSQNKIHLTKDKQTGKNTSDMNDIGVLTSLKTTPFNDKVNGGKFKHEFVEKTLNTNKHRKHMVNDHVPLAEKMRPLTLDDYVGQDQAVGKNKLLRSLIDAREVPSMIFWGPPGCGKTTLARIISENTKGGNEYRFVKLSATTSGVADVKEAVKHAKNELKMFKRKTILFIDEIHRFNKLQQDTFLPYVEDGTIVLLGATTENPSFQLNTALLSRCRVIVLEKLSTDSINSILKRALRHLGVDLLANVSSVPSESIPLEERPKVYIAQDALDTLACFCDGDGRSALNGLQTVVNSRKAHFNSSCISTPKARSSSDGDKECDVTKGYVIVREDHIKDGLQRSHIHYDRAGEEHYNIMSALHKSIRGSDSNAALYWLARMLEGGEDPLYIARRLVVMACEDIGLSDPGALPQAVATYQACQFTGMPACDCILAQCCVYLARAPKSVEVYCAYMQAKESVKNHKGPLPGVPLHLRNASTKLMKDLGYGKDYKYNPAFKDPVQQDYLPKELLNIDFFKWKM</sequence>
<dbReference type="InterPro" id="IPR051314">
    <property type="entry name" value="AAA_ATPase_RarA/MGS1/WRNIP1"/>
</dbReference>
<dbReference type="InterPro" id="IPR021886">
    <property type="entry name" value="MgsA_C"/>
</dbReference>
<dbReference type="PANTHER" id="PTHR13779">
    <property type="entry name" value="WERNER HELICASE-INTERACTING PROTEIN 1 FAMILY MEMBER"/>
    <property type="match status" value="1"/>
</dbReference>
<dbReference type="InterPro" id="IPR027417">
    <property type="entry name" value="P-loop_NTPase"/>
</dbReference>
<dbReference type="FunFam" id="1.10.3710.10:FF:000002">
    <property type="entry name" value="ATPase WRNIP1 isoform 1"/>
    <property type="match status" value="1"/>
</dbReference>
<dbReference type="AlphaFoldDB" id="A0A8J1UP23"/>
<reference evidence="11" key="1">
    <citation type="submission" date="2022-03" db="EMBL/GenBank/DDBJ databases">
        <authorList>
            <person name="Martin C."/>
        </authorList>
    </citation>
    <scope>NUCLEOTIDE SEQUENCE</scope>
</reference>
<proteinExistence type="inferred from homology"/>
<keyword evidence="5" id="KW-0227">DNA damage</keyword>
<feature type="region of interest" description="Disordered" evidence="10">
    <location>
        <begin position="32"/>
        <end position="106"/>
    </location>
</feature>
<dbReference type="Gene3D" id="1.10.3710.10">
    <property type="entry name" value="DNA polymerase III clamp loader subunits, C-terminal domain"/>
    <property type="match status" value="1"/>
</dbReference>
<dbReference type="InterPro" id="IPR008921">
    <property type="entry name" value="DNA_pol3_clamp-load_cplx_C"/>
</dbReference>
<dbReference type="Pfam" id="PF16193">
    <property type="entry name" value="AAA_assoc_2"/>
    <property type="match status" value="1"/>
</dbReference>
<evidence type="ECO:0000313" key="12">
    <source>
        <dbReference type="Proteomes" id="UP000749559"/>
    </source>
</evidence>
<dbReference type="Pfam" id="PF12002">
    <property type="entry name" value="MgsA_C"/>
    <property type="match status" value="1"/>
</dbReference>
<dbReference type="GO" id="GO:0003677">
    <property type="term" value="F:DNA binding"/>
    <property type="evidence" value="ECO:0007669"/>
    <property type="project" value="InterPro"/>
</dbReference>
<protein>
    <submittedName>
        <fullName evidence="11">Uncharacterized protein</fullName>
    </submittedName>
</protein>
<dbReference type="EMBL" id="CAIIXF020000003">
    <property type="protein sequence ID" value="CAH1780183.1"/>
    <property type="molecule type" value="Genomic_DNA"/>
</dbReference>
<evidence type="ECO:0000256" key="7">
    <source>
        <dbReference type="ARBA" id="ARBA00022833"/>
    </source>
</evidence>
<dbReference type="GO" id="GO:0008270">
    <property type="term" value="F:zinc ion binding"/>
    <property type="evidence" value="ECO:0007669"/>
    <property type="project" value="UniProtKB-KW"/>
</dbReference>
<dbReference type="Gene3D" id="3.40.50.300">
    <property type="entry name" value="P-loop containing nucleotide triphosphate hydrolases"/>
    <property type="match status" value="1"/>
</dbReference>
<keyword evidence="4" id="KW-0547">Nucleotide-binding</keyword>
<dbReference type="PANTHER" id="PTHR13779:SF7">
    <property type="entry name" value="ATPASE WRNIP1"/>
    <property type="match status" value="1"/>
</dbReference>
<name>A0A8J1UP23_OWEFU</name>
<dbReference type="Gene3D" id="1.10.8.60">
    <property type="match status" value="1"/>
</dbReference>
<evidence type="ECO:0000256" key="3">
    <source>
        <dbReference type="ARBA" id="ARBA00022723"/>
    </source>
</evidence>
<dbReference type="InterPro" id="IPR032423">
    <property type="entry name" value="AAA_assoc_2"/>
</dbReference>
<gene>
    <name evidence="11" type="ORF">OFUS_LOCUS6911</name>
</gene>
<dbReference type="InterPro" id="IPR006642">
    <property type="entry name" value="Rad18_UBZ4"/>
</dbReference>
<feature type="non-terminal residue" evidence="11">
    <location>
        <position position="1"/>
    </location>
</feature>
<dbReference type="SMART" id="SM00382">
    <property type="entry name" value="AAA"/>
    <property type="match status" value="1"/>
</dbReference>
<dbReference type="PROSITE" id="PS51908">
    <property type="entry name" value="ZF_UBZ4"/>
    <property type="match status" value="1"/>
</dbReference>
<dbReference type="GO" id="GO:0017116">
    <property type="term" value="F:single-stranded DNA helicase activity"/>
    <property type="evidence" value="ECO:0007669"/>
    <property type="project" value="TreeGrafter"/>
</dbReference>
<evidence type="ECO:0000313" key="11">
    <source>
        <dbReference type="EMBL" id="CAH1780183.1"/>
    </source>
</evidence>
<evidence type="ECO:0000256" key="4">
    <source>
        <dbReference type="ARBA" id="ARBA00022741"/>
    </source>
</evidence>
<evidence type="ECO:0000256" key="8">
    <source>
        <dbReference type="ARBA" id="ARBA00022840"/>
    </source>
</evidence>
<evidence type="ECO:0000256" key="10">
    <source>
        <dbReference type="SAM" id="MobiDB-lite"/>
    </source>
</evidence>
<dbReference type="GO" id="GO:0008047">
    <property type="term" value="F:enzyme activator activity"/>
    <property type="evidence" value="ECO:0007669"/>
    <property type="project" value="TreeGrafter"/>
</dbReference>
<dbReference type="SUPFAM" id="SSF48019">
    <property type="entry name" value="post-AAA+ oligomerization domain-like"/>
    <property type="match status" value="1"/>
</dbReference>
<dbReference type="GO" id="GO:0006261">
    <property type="term" value="P:DNA-templated DNA replication"/>
    <property type="evidence" value="ECO:0007669"/>
    <property type="project" value="TreeGrafter"/>
</dbReference>
<dbReference type="FunFam" id="1.20.272.10:FF:000001">
    <property type="entry name" value="Putative AAA family ATPase"/>
    <property type="match status" value="1"/>
</dbReference>
<keyword evidence="12" id="KW-1185">Reference proteome</keyword>
<keyword evidence="6" id="KW-0863">Zinc-finger</keyword>
<evidence type="ECO:0000256" key="2">
    <source>
        <dbReference type="ARBA" id="ARBA00022705"/>
    </source>
</evidence>
<keyword evidence="8" id="KW-0067">ATP-binding</keyword>
<comment type="similarity">
    <text evidence="1">Belongs to the AAA ATPase family. RarA/MGS1/WRNIP1 subfamily.</text>
</comment>
<dbReference type="InterPro" id="IPR003593">
    <property type="entry name" value="AAA+_ATPase"/>
</dbReference>
<dbReference type="Proteomes" id="UP000749559">
    <property type="component" value="Unassembled WGS sequence"/>
</dbReference>
<dbReference type="GO" id="GO:0005524">
    <property type="term" value="F:ATP binding"/>
    <property type="evidence" value="ECO:0007669"/>
    <property type="project" value="UniProtKB-KW"/>
</dbReference>
<evidence type="ECO:0000256" key="5">
    <source>
        <dbReference type="ARBA" id="ARBA00022763"/>
    </source>
</evidence>
<dbReference type="SUPFAM" id="SSF52540">
    <property type="entry name" value="P-loop containing nucleoside triphosphate hydrolases"/>
    <property type="match status" value="1"/>
</dbReference>
<organism evidence="11 12">
    <name type="scientific">Owenia fusiformis</name>
    <name type="common">Polychaete worm</name>
    <dbReference type="NCBI Taxonomy" id="6347"/>
    <lineage>
        <taxon>Eukaryota</taxon>
        <taxon>Metazoa</taxon>
        <taxon>Spiralia</taxon>
        <taxon>Lophotrochozoa</taxon>
        <taxon>Annelida</taxon>
        <taxon>Polychaeta</taxon>
        <taxon>Sedentaria</taxon>
        <taxon>Canalipalpata</taxon>
        <taxon>Sabellida</taxon>
        <taxon>Oweniida</taxon>
        <taxon>Oweniidae</taxon>
        <taxon>Owenia</taxon>
    </lineage>
</organism>
<evidence type="ECO:0000256" key="9">
    <source>
        <dbReference type="ARBA" id="ARBA00023204"/>
    </source>
</evidence>
<feature type="compositionally biased region" description="Low complexity" evidence="10">
    <location>
        <begin position="71"/>
        <end position="87"/>
    </location>
</feature>
<dbReference type="Gene3D" id="1.20.272.10">
    <property type="match status" value="1"/>
</dbReference>
<dbReference type="GO" id="GO:0016887">
    <property type="term" value="F:ATP hydrolysis activity"/>
    <property type="evidence" value="ECO:0007669"/>
    <property type="project" value="InterPro"/>
</dbReference>
<feature type="compositionally biased region" description="Polar residues" evidence="10">
    <location>
        <begin position="57"/>
        <end position="68"/>
    </location>
</feature>
<dbReference type="FunFam" id="3.40.50.300:FF:000137">
    <property type="entry name" value="Replication-associated recombination protein A"/>
    <property type="match status" value="1"/>
</dbReference>
<evidence type="ECO:0000256" key="6">
    <source>
        <dbReference type="ARBA" id="ARBA00022771"/>
    </source>
</evidence>
<keyword evidence="3" id="KW-0479">Metal-binding</keyword>